<gene>
    <name evidence="2" type="ORF">AVDCRST_MAG22-447</name>
</gene>
<feature type="region of interest" description="Disordered" evidence="1">
    <location>
        <begin position="1"/>
        <end position="37"/>
    </location>
</feature>
<dbReference type="AlphaFoldDB" id="A0A6J4NMN6"/>
<reference evidence="2" key="1">
    <citation type="submission" date="2020-02" db="EMBL/GenBank/DDBJ databases">
        <authorList>
            <person name="Meier V. D."/>
        </authorList>
    </citation>
    <scope>NUCLEOTIDE SEQUENCE</scope>
    <source>
        <strain evidence="2">AVDCRST_MAG22</strain>
    </source>
</reference>
<dbReference type="EMBL" id="CADCUV010000022">
    <property type="protein sequence ID" value="CAA9388651.1"/>
    <property type="molecule type" value="Genomic_DNA"/>
</dbReference>
<proteinExistence type="predicted"/>
<accession>A0A6J4NMN6</accession>
<evidence type="ECO:0000313" key="2">
    <source>
        <dbReference type="EMBL" id="CAA9388651.1"/>
    </source>
</evidence>
<protein>
    <submittedName>
        <fullName evidence="2">Uncharacterized protein</fullName>
    </submittedName>
</protein>
<evidence type="ECO:0000256" key="1">
    <source>
        <dbReference type="SAM" id="MobiDB-lite"/>
    </source>
</evidence>
<name>A0A6J4NMN6_9ACTN</name>
<feature type="non-terminal residue" evidence="2">
    <location>
        <position position="1"/>
    </location>
</feature>
<organism evidence="2">
    <name type="scientific">uncultured Rubrobacteraceae bacterium</name>
    <dbReference type="NCBI Taxonomy" id="349277"/>
    <lineage>
        <taxon>Bacteria</taxon>
        <taxon>Bacillati</taxon>
        <taxon>Actinomycetota</taxon>
        <taxon>Rubrobacteria</taxon>
        <taxon>Rubrobacterales</taxon>
        <taxon>Rubrobacteraceae</taxon>
        <taxon>environmental samples</taxon>
    </lineage>
</organism>
<feature type="non-terminal residue" evidence="2">
    <location>
        <position position="37"/>
    </location>
</feature>
<sequence>GVGPPRLPASWEGMPGVPRPLGTMLRGEPRGGGSIPL</sequence>